<dbReference type="Proteomes" id="UP001652680">
    <property type="component" value="Unassembled WGS sequence"/>
</dbReference>
<feature type="domain" description="BPTI/Kunitz inhibitor" evidence="2">
    <location>
        <begin position="31"/>
        <end position="77"/>
    </location>
</feature>
<dbReference type="InterPro" id="IPR036880">
    <property type="entry name" value="Kunitz_BPTI_sf"/>
</dbReference>
<keyword evidence="1" id="KW-0732">Signal</keyword>
<accession>A0A6P4EXF8</accession>
<reference evidence="3" key="3">
    <citation type="submission" date="2025-05" db="UniProtKB">
        <authorList>
            <consortium name="EnsemblMetazoa"/>
        </authorList>
    </citation>
    <scope>IDENTIFICATION</scope>
</reference>
<evidence type="ECO:0000259" key="2">
    <source>
        <dbReference type="Pfam" id="PF00014"/>
    </source>
</evidence>
<gene>
    <name evidence="5" type="primary">LOC108047213</name>
    <name evidence="3" type="synonym">108047213</name>
</gene>
<evidence type="ECO:0000313" key="4">
    <source>
        <dbReference type="Proteomes" id="UP001652680"/>
    </source>
</evidence>
<keyword evidence="5" id="KW-0722">Serine protease inhibitor</keyword>
<protein>
    <submittedName>
        <fullName evidence="5">Kunitz-type serine protease inhibitor textilinin-3-like</fullName>
    </submittedName>
</protein>
<dbReference type="Gene3D" id="4.10.410.10">
    <property type="entry name" value="Pancreatic trypsin inhibitor Kunitz domain"/>
    <property type="match status" value="1"/>
</dbReference>
<reference evidence="5" key="2">
    <citation type="submission" date="2025-04" db="UniProtKB">
        <authorList>
            <consortium name="RefSeq"/>
        </authorList>
    </citation>
    <scope>IDENTIFICATION</scope>
</reference>
<dbReference type="GeneID" id="108047213"/>
<proteinExistence type="predicted"/>
<feature type="chain" id="PRO_5028170241" evidence="1">
    <location>
        <begin position="20"/>
        <end position="78"/>
    </location>
</feature>
<dbReference type="Pfam" id="PF00014">
    <property type="entry name" value="Kunitz_BPTI"/>
    <property type="match status" value="1"/>
</dbReference>
<dbReference type="EnsemblMetazoa" id="XM_017127318.2">
    <property type="protein sequence ID" value="XP_016982807.1"/>
    <property type="gene ID" value="LOC108047213"/>
</dbReference>
<evidence type="ECO:0000313" key="3">
    <source>
        <dbReference type="EnsemblMetazoa" id="XP_016982807.1"/>
    </source>
</evidence>
<reference evidence="4" key="1">
    <citation type="journal article" date="2021" name="Elife">
        <title>Highly contiguous assemblies of 101 drosophilid genomes.</title>
        <authorList>
            <person name="Kim B.Y."/>
            <person name="Wang J.R."/>
            <person name="Miller D.E."/>
            <person name="Barmina O."/>
            <person name="Delaney E."/>
            <person name="Thompson A."/>
            <person name="Comeault A.A."/>
            <person name="Peede D."/>
            <person name="D'Agostino E.R."/>
            <person name="Pelaez J."/>
            <person name="Aguilar J.M."/>
            <person name="Haji D."/>
            <person name="Matsunaga T."/>
            <person name="Armstrong E.E."/>
            <person name="Zych M."/>
            <person name="Ogawa Y."/>
            <person name="Stamenkovic-Radak M."/>
            <person name="Jelic M."/>
            <person name="Veselinovic M.S."/>
            <person name="Tanaskovic M."/>
            <person name="Eric P."/>
            <person name="Gao J.J."/>
            <person name="Katoh T.K."/>
            <person name="Toda M.J."/>
            <person name="Watabe H."/>
            <person name="Watada M."/>
            <person name="Davis J.S."/>
            <person name="Moyle L.C."/>
            <person name="Manoli G."/>
            <person name="Bertolini E."/>
            <person name="Kostal V."/>
            <person name="Hawley R.S."/>
            <person name="Takahashi A."/>
            <person name="Jones C.D."/>
            <person name="Price D.K."/>
            <person name="Whiteman N."/>
            <person name="Kopp A."/>
            <person name="Matute D.R."/>
            <person name="Petrov D.A."/>
        </authorList>
    </citation>
    <scope>NUCLEOTIDE SEQUENCE [LARGE SCALE GENOMIC DNA]</scope>
</reference>
<evidence type="ECO:0000313" key="5">
    <source>
        <dbReference type="RefSeq" id="XP_016982807.1"/>
    </source>
</evidence>
<dbReference type="SUPFAM" id="SSF57362">
    <property type="entry name" value="BPTI-like"/>
    <property type="match status" value="1"/>
</dbReference>
<keyword evidence="5" id="KW-0646">Protease inhibitor</keyword>
<dbReference type="GO" id="GO:0004867">
    <property type="term" value="F:serine-type endopeptidase inhibitor activity"/>
    <property type="evidence" value="ECO:0007669"/>
    <property type="project" value="UniProtKB-KW"/>
</dbReference>
<dbReference type="InterPro" id="IPR002223">
    <property type="entry name" value="Kunitz_BPTI"/>
</dbReference>
<dbReference type="OrthoDB" id="4473401at2759"/>
<evidence type="ECO:0000256" key="1">
    <source>
        <dbReference type="SAM" id="SignalP"/>
    </source>
</evidence>
<sequence>MHIFLFTCLICSALGYVLALKDPICDDEVYGVGACNALIERISYRIRGNQCASRHFAGCDTVGTVFKSIKECEDTCKE</sequence>
<organism evidence="5">
    <name type="scientific">Drosophila rhopaloa</name>
    <name type="common">Fruit fly</name>
    <dbReference type="NCBI Taxonomy" id="1041015"/>
    <lineage>
        <taxon>Eukaryota</taxon>
        <taxon>Metazoa</taxon>
        <taxon>Ecdysozoa</taxon>
        <taxon>Arthropoda</taxon>
        <taxon>Hexapoda</taxon>
        <taxon>Insecta</taxon>
        <taxon>Pterygota</taxon>
        <taxon>Neoptera</taxon>
        <taxon>Endopterygota</taxon>
        <taxon>Diptera</taxon>
        <taxon>Brachycera</taxon>
        <taxon>Muscomorpha</taxon>
        <taxon>Ephydroidea</taxon>
        <taxon>Drosophilidae</taxon>
        <taxon>Drosophila</taxon>
        <taxon>Sophophora</taxon>
    </lineage>
</organism>
<keyword evidence="4" id="KW-1185">Reference proteome</keyword>
<dbReference type="RefSeq" id="XP_016982807.1">
    <property type="nucleotide sequence ID" value="XM_017127318.1"/>
</dbReference>
<dbReference type="AlphaFoldDB" id="A0A6P4EXF8"/>
<name>A0A6P4EXF8_DRORH</name>
<feature type="signal peptide" evidence="1">
    <location>
        <begin position="1"/>
        <end position="19"/>
    </location>
</feature>